<evidence type="ECO:0000313" key="2">
    <source>
        <dbReference type="EMBL" id="AEH63088.1"/>
    </source>
</evidence>
<organism evidence="2 3">
    <name type="scientific">Zymomonas mobilis subsp. mobilis (strain ATCC 10988 / DSM 424 / LMG 404 / NCIMB 8938 / NRRL B-806 / ZM1)</name>
    <dbReference type="NCBI Taxonomy" id="555217"/>
    <lineage>
        <taxon>Bacteria</taxon>
        <taxon>Pseudomonadati</taxon>
        <taxon>Pseudomonadota</taxon>
        <taxon>Alphaproteobacteria</taxon>
        <taxon>Sphingomonadales</taxon>
        <taxon>Zymomonadaceae</taxon>
        <taxon>Zymomonas</taxon>
    </lineage>
</organism>
<dbReference type="AlphaFoldDB" id="A0A0H3G2R7"/>
<dbReference type="HOGENOM" id="CLU_3384583_0_0_5"/>
<dbReference type="KEGG" id="zmm:Zmob_1262"/>
<dbReference type="Proteomes" id="UP000001494">
    <property type="component" value="Chromosome"/>
</dbReference>
<protein>
    <submittedName>
        <fullName evidence="2">Uncharacterized protein</fullName>
    </submittedName>
</protein>
<gene>
    <name evidence="2" type="ordered locus">Zmob_1262</name>
</gene>
<name>A0A0H3G2R7_ZYMMA</name>
<sequence length="33" mass="3939">MRHNNNRRIRYTSADDEAPSWTGSYADEWPTLQ</sequence>
<evidence type="ECO:0000256" key="1">
    <source>
        <dbReference type="SAM" id="MobiDB-lite"/>
    </source>
</evidence>
<feature type="compositionally biased region" description="Basic residues" evidence="1">
    <location>
        <begin position="1"/>
        <end position="10"/>
    </location>
</feature>
<dbReference type="EMBL" id="CP002850">
    <property type="protein sequence ID" value="AEH63088.1"/>
    <property type="molecule type" value="Genomic_DNA"/>
</dbReference>
<proteinExistence type="predicted"/>
<feature type="region of interest" description="Disordered" evidence="1">
    <location>
        <begin position="1"/>
        <end position="33"/>
    </location>
</feature>
<evidence type="ECO:0000313" key="3">
    <source>
        <dbReference type="Proteomes" id="UP000001494"/>
    </source>
</evidence>
<reference evidence="2 3" key="1">
    <citation type="journal article" date="2011" name="J. Bacteriol.">
        <title>Genome sequence of the ethanol-producing Zymomonas mobilis subsp. mobilis lectotype strain ATCC 10988.</title>
        <authorList>
            <person name="Pappas K.M."/>
            <person name="Kouvelis V.N."/>
            <person name="Saunders E."/>
            <person name="Brettin T.S."/>
            <person name="Bruce D."/>
            <person name="Detter C."/>
            <person name="Balakireva M."/>
            <person name="Han C.S."/>
            <person name="Savvakis G."/>
            <person name="Kyrpides N.C."/>
            <person name="Typas M.A."/>
        </authorList>
    </citation>
    <scope>NUCLEOTIDE SEQUENCE [LARGE SCALE GENOMIC DNA]</scope>
    <source>
        <strain evidence="3">ATCC 10988 / DSM 424 / CCUG 17860 / LMG 404 / NCIMB 8938 / NRRL B-806 / ZM1</strain>
    </source>
</reference>
<accession>A0A0H3G2R7</accession>